<keyword evidence="13" id="KW-1185">Reference proteome</keyword>
<keyword evidence="9" id="KW-0472">Membrane</keyword>
<keyword evidence="3" id="KW-0964">Secreted</keyword>
<dbReference type="PANTHER" id="PTHR10338">
    <property type="entry name" value="INTER-ALPHA-TRYPSIN INHIBITOR HEAVY CHAIN FAMILY MEMBER"/>
    <property type="match status" value="1"/>
</dbReference>
<keyword evidence="6" id="KW-0722">Serine protease inhibitor</keyword>
<dbReference type="AlphaFoldDB" id="A0A8X8BMH7"/>
<evidence type="ECO:0000256" key="4">
    <source>
        <dbReference type="ARBA" id="ARBA00022690"/>
    </source>
</evidence>
<evidence type="ECO:0000259" key="10">
    <source>
        <dbReference type="PROSITE" id="PS50234"/>
    </source>
</evidence>
<evidence type="ECO:0000313" key="12">
    <source>
        <dbReference type="EMBL" id="KAG2460169.1"/>
    </source>
</evidence>
<dbReference type="Gene3D" id="3.40.50.410">
    <property type="entry name" value="von Willebrand factor, type A domain"/>
    <property type="match status" value="1"/>
</dbReference>
<dbReference type="SMART" id="SM00609">
    <property type="entry name" value="VIT"/>
    <property type="match status" value="1"/>
</dbReference>
<dbReference type="PROSITE" id="PS51468">
    <property type="entry name" value="VIT"/>
    <property type="match status" value="1"/>
</dbReference>
<keyword evidence="4" id="KW-0646">Protease inhibitor</keyword>
<feature type="compositionally biased region" description="Basic and acidic residues" evidence="8">
    <location>
        <begin position="732"/>
        <end position="742"/>
    </location>
</feature>
<feature type="domain" description="VIT" evidence="11">
    <location>
        <begin position="190"/>
        <end position="319"/>
    </location>
</feature>
<evidence type="ECO:0000256" key="9">
    <source>
        <dbReference type="SAM" id="Phobius"/>
    </source>
</evidence>
<evidence type="ECO:0000313" key="13">
    <source>
        <dbReference type="Proteomes" id="UP000886611"/>
    </source>
</evidence>
<evidence type="ECO:0000259" key="11">
    <source>
        <dbReference type="PROSITE" id="PS51468"/>
    </source>
</evidence>
<name>A0A8X8BMH7_POLSE</name>
<evidence type="ECO:0000256" key="7">
    <source>
        <dbReference type="ARBA" id="ARBA00023180"/>
    </source>
</evidence>
<dbReference type="Pfam" id="PF08487">
    <property type="entry name" value="VIT"/>
    <property type="match status" value="1"/>
</dbReference>
<reference evidence="12 13" key="1">
    <citation type="journal article" date="2021" name="Cell">
        <title>Tracing the genetic footprints of vertebrate landing in non-teleost ray-finned fishes.</title>
        <authorList>
            <person name="Bi X."/>
            <person name="Wang K."/>
            <person name="Yang L."/>
            <person name="Pan H."/>
            <person name="Jiang H."/>
            <person name="Wei Q."/>
            <person name="Fang M."/>
            <person name="Yu H."/>
            <person name="Zhu C."/>
            <person name="Cai Y."/>
            <person name="He Y."/>
            <person name="Gan X."/>
            <person name="Zeng H."/>
            <person name="Yu D."/>
            <person name="Zhu Y."/>
            <person name="Jiang H."/>
            <person name="Qiu Q."/>
            <person name="Yang H."/>
            <person name="Zhang Y.E."/>
            <person name="Wang W."/>
            <person name="Zhu M."/>
            <person name="He S."/>
            <person name="Zhang G."/>
        </authorList>
    </citation>
    <scope>NUCLEOTIDE SEQUENCE [LARGE SCALE GENOMIC DNA]</scope>
    <source>
        <strain evidence="12">Bchr_013</strain>
    </source>
</reference>
<dbReference type="InterPro" id="IPR002035">
    <property type="entry name" value="VWF_A"/>
</dbReference>
<dbReference type="GO" id="GO:0005576">
    <property type="term" value="C:extracellular region"/>
    <property type="evidence" value="ECO:0007669"/>
    <property type="project" value="UniProtKB-SubCell"/>
</dbReference>
<dbReference type="InterPro" id="IPR036465">
    <property type="entry name" value="vWFA_dom_sf"/>
</dbReference>
<dbReference type="SMART" id="SM00327">
    <property type="entry name" value="VWA"/>
    <property type="match status" value="1"/>
</dbReference>
<dbReference type="FunFam" id="3.40.50.410:FF:000013">
    <property type="entry name" value="inter-alpha-trypsin inhibitor heavy chain H2"/>
    <property type="match status" value="1"/>
</dbReference>
<comment type="similarity">
    <text evidence="2">Belongs to the ITIH family.</text>
</comment>
<dbReference type="Proteomes" id="UP000886611">
    <property type="component" value="Unassembled WGS sequence"/>
</dbReference>
<evidence type="ECO:0000256" key="1">
    <source>
        <dbReference type="ARBA" id="ARBA00004613"/>
    </source>
</evidence>
<dbReference type="Pfam" id="PF12400">
    <property type="entry name" value="STIMATE"/>
    <property type="match status" value="1"/>
</dbReference>
<sequence length="1052" mass="118512">MVDNSRFFVVSNMTDITEAKPHGCNNGALMDRFGVLIQGLLAVVAFSTLMLKRFREPKDERRPWRIWFYDTSKQAIGALFIHFANVFLSNLTKEDPCSLYLMNFLLDATLGMLVIWAGVKLVSWIVEYKQVTLLTFGEYGDPPQAAAWIGQCALYLLIMVFEKTVISLVLLIPGWSKRNIDSNEEEEEEDGKDDNWEVDTGDEIKIAYFKVETRITSRFAETAVRRKVINSAKTAKSIQFNVQIPKSAFITNFTMNVNGITFVGSVMEKTTARNLYTQARSRGKAAGIVRTNSYDMETFKTEVHVPPGSIIEFELHYQEMLYRKQGFYEYNLYLQSDKLVPQFKAHVSFKPNFQQQRKCENCTSSIIDGNFVVTYDVARENIAGELQLSDGYFVHFFAPNDMSPLSKNIIFVIDVSGSMWGLKMKQTVQAMQTILDDLGAEDYFGIIDFNHNVRCWREELVPSDSVYISEAKKYIQDIQPNGGTNINEALLRAIYILSEAMDNGLINAQSVSMIILVSDGDPTVGEIKLSAIQKNVKKKMREEFSLFSLGIGFDVDYDFLERIALENRGIAQRIYANQDASQQLKNFYNQVASPLLKKIVINYPEDGVSGVTQNSFDKFFRGSELVVAGKVETDGALQSFITASSVMVDLSLTVDGSDLDDILAKQKHALPGFARQLWAYITIRQLLAERSLASSAAKKRTVTQKILGLALQHQFVTPMTALLVESEKGNERMLADSPRDSRQGCCSGLTHQGSSSIKPFWAQSTVTPTLPNQRGPEMESAAPPLESIPPHITSVDGDPHFIIHLPKMNDNICFNVDTKPGTILNLVSDPDLGVVVNGQVIAAKKENNKKLNTYFGTIATYFKNYNIYIEVTTEKISVMSRNYSHLFSWTESGNITKNGLTLFVKKDQHVTVCMNEQITFVVMLHRVWKKHPVNVDFLGLYTPSSNMFSPSIHGLIGQFSNEPFIYIYNIHPGKDPQKPEATMEVKGNKLEVTRGWQKHYGTDPVNGTDVYCWFVHNNGKGIIDGHFMDYVVPSLNSFPTPPKIDYNNLKKL</sequence>
<evidence type="ECO:0000256" key="2">
    <source>
        <dbReference type="ARBA" id="ARBA00010158"/>
    </source>
</evidence>
<dbReference type="InterPro" id="IPR013694">
    <property type="entry name" value="VIT"/>
</dbReference>
<proteinExistence type="inferred from homology"/>
<accession>A0A8X8BMH7</accession>
<dbReference type="EMBL" id="JAATIS010005064">
    <property type="protein sequence ID" value="KAG2460169.1"/>
    <property type="molecule type" value="Genomic_DNA"/>
</dbReference>
<keyword evidence="7" id="KW-0325">Glycoprotein</keyword>
<organism evidence="12 13">
    <name type="scientific">Polypterus senegalus</name>
    <name type="common">Senegal bichir</name>
    <dbReference type="NCBI Taxonomy" id="55291"/>
    <lineage>
        <taxon>Eukaryota</taxon>
        <taxon>Metazoa</taxon>
        <taxon>Chordata</taxon>
        <taxon>Craniata</taxon>
        <taxon>Vertebrata</taxon>
        <taxon>Euteleostomi</taxon>
        <taxon>Actinopterygii</taxon>
        <taxon>Polypteriformes</taxon>
        <taxon>Polypteridae</taxon>
        <taxon>Polypterus</taxon>
    </lineage>
</organism>
<keyword evidence="9" id="KW-1133">Transmembrane helix</keyword>
<comment type="caution">
    <text evidence="12">The sequence shown here is derived from an EMBL/GenBank/DDBJ whole genome shotgun (WGS) entry which is preliminary data.</text>
</comment>
<gene>
    <name evidence="12" type="primary">Itih2</name>
    <name evidence="12" type="ORF">GTO96_0021494</name>
</gene>
<evidence type="ECO:0000256" key="8">
    <source>
        <dbReference type="SAM" id="MobiDB-lite"/>
    </source>
</evidence>
<comment type="subcellular location">
    <subcellularLocation>
        <location evidence="1">Secreted</location>
    </subcellularLocation>
</comment>
<feature type="transmembrane region" description="Helical" evidence="9">
    <location>
        <begin position="98"/>
        <end position="119"/>
    </location>
</feature>
<dbReference type="Pfam" id="PF00092">
    <property type="entry name" value="VWA"/>
    <property type="match status" value="1"/>
</dbReference>
<keyword evidence="9" id="KW-0812">Transmembrane</keyword>
<dbReference type="PROSITE" id="PS50234">
    <property type="entry name" value="VWFA"/>
    <property type="match status" value="1"/>
</dbReference>
<feature type="non-terminal residue" evidence="12">
    <location>
        <position position="1"/>
    </location>
</feature>
<protein>
    <submittedName>
        <fullName evidence="12">ITIH2 inhibitor</fullName>
    </submittedName>
</protein>
<keyword evidence="5" id="KW-0732">Signal</keyword>
<feature type="non-terminal residue" evidence="12">
    <location>
        <position position="1052"/>
    </location>
</feature>
<feature type="transmembrane region" description="Helical" evidence="9">
    <location>
        <begin position="75"/>
        <end position="92"/>
    </location>
</feature>
<dbReference type="Pfam" id="PF06668">
    <property type="entry name" value="ITI_HC_C"/>
    <property type="match status" value="1"/>
</dbReference>
<dbReference type="GO" id="GO:0004867">
    <property type="term" value="F:serine-type endopeptidase inhibitor activity"/>
    <property type="evidence" value="ECO:0007669"/>
    <property type="project" value="UniProtKB-KW"/>
</dbReference>
<dbReference type="GO" id="GO:0030212">
    <property type="term" value="P:hyaluronan metabolic process"/>
    <property type="evidence" value="ECO:0007669"/>
    <property type="project" value="InterPro"/>
</dbReference>
<dbReference type="CDD" id="cd01461">
    <property type="entry name" value="vWA_interalpha_trypsin_inhibitor"/>
    <property type="match status" value="1"/>
</dbReference>
<feature type="transmembrane region" description="Helical" evidence="9">
    <location>
        <begin position="35"/>
        <end position="54"/>
    </location>
</feature>
<dbReference type="PANTHER" id="PTHR10338:SF14">
    <property type="entry name" value="INTER-ALPHA-TRYPSIN INHIBITOR HEAVY CHAIN H2"/>
    <property type="match status" value="1"/>
</dbReference>
<feature type="domain" description="VWFA" evidence="10">
    <location>
        <begin position="408"/>
        <end position="591"/>
    </location>
</feature>
<dbReference type="InterPro" id="IPR010600">
    <property type="entry name" value="ITI_HC_C"/>
</dbReference>
<evidence type="ECO:0000256" key="5">
    <source>
        <dbReference type="ARBA" id="ARBA00022729"/>
    </source>
</evidence>
<feature type="region of interest" description="Disordered" evidence="8">
    <location>
        <begin position="732"/>
        <end position="753"/>
    </location>
</feature>
<feature type="transmembrane region" description="Helical" evidence="9">
    <location>
        <begin position="153"/>
        <end position="175"/>
    </location>
</feature>
<evidence type="ECO:0000256" key="3">
    <source>
        <dbReference type="ARBA" id="ARBA00022525"/>
    </source>
</evidence>
<dbReference type="SUPFAM" id="SSF53300">
    <property type="entry name" value="vWA-like"/>
    <property type="match status" value="1"/>
</dbReference>
<dbReference type="InterPro" id="IPR022127">
    <property type="entry name" value="STIMATE/YPL162C"/>
</dbReference>
<dbReference type="InterPro" id="IPR050934">
    <property type="entry name" value="ITIH"/>
</dbReference>
<evidence type="ECO:0000256" key="6">
    <source>
        <dbReference type="ARBA" id="ARBA00022900"/>
    </source>
</evidence>